<evidence type="ECO:0000256" key="1">
    <source>
        <dbReference type="SAM" id="Coils"/>
    </source>
</evidence>
<comment type="caution">
    <text evidence="2">The sequence shown here is derived from an EMBL/GenBank/DDBJ whole genome shotgun (WGS) entry which is preliminary data.</text>
</comment>
<reference evidence="2 3" key="1">
    <citation type="submission" date="2024-04" db="EMBL/GenBank/DDBJ databases">
        <title>Tritrichomonas musculus Genome.</title>
        <authorList>
            <person name="Alves-Ferreira E."/>
            <person name="Grigg M."/>
            <person name="Lorenzi H."/>
            <person name="Galac M."/>
        </authorList>
    </citation>
    <scope>NUCLEOTIDE SEQUENCE [LARGE SCALE GENOMIC DNA]</scope>
    <source>
        <strain evidence="2 3">EAF2021</strain>
    </source>
</reference>
<keyword evidence="3" id="KW-1185">Reference proteome</keyword>
<feature type="coiled-coil region" evidence="1">
    <location>
        <begin position="367"/>
        <end position="401"/>
    </location>
</feature>
<name>A0ABR2L9R5_9EUKA</name>
<organism evidence="2 3">
    <name type="scientific">Tritrichomonas musculus</name>
    <dbReference type="NCBI Taxonomy" id="1915356"/>
    <lineage>
        <taxon>Eukaryota</taxon>
        <taxon>Metamonada</taxon>
        <taxon>Parabasalia</taxon>
        <taxon>Tritrichomonadida</taxon>
        <taxon>Tritrichomonadidae</taxon>
        <taxon>Tritrichomonas</taxon>
    </lineage>
</organism>
<protein>
    <submittedName>
        <fullName evidence="2">Uncharacterized protein</fullName>
    </submittedName>
</protein>
<evidence type="ECO:0000313" key="3">
    <source>
        <dbReference type="Proteomes" id="UP001470230"/>
    </source>
</evidence>
<dbReference type="EMBL" id="JAPFFF010000001">
    <property type="protein sequence ID" value="KAK8900064.1"/>
    <property type="molecule type" value="Genomic_DNA"/>
</dbReference>
<sequence>MEEESPAKLMASAETTPKPIFLSSKLPRLAIQLKNLIKILSEESAIKIFREISKKAHITDLYNAASHLQGELGSFINEQNMFSQQFSQISSELLIAISSFKKELDESKKTAKINFYTKNLNSTIDQFAKAITNQLKKSKTQNSQNNENIDVQKVIAELDSLFINFQSKTEIKFKKGKDSITVDMVNQMIDSFQQFENYQKSIWKKICLNDKNLTESDSADINLPWNEQQIRFKGFLETTFHQLLFISEFKERLAELENHLNSLIKHKNKFIDNDFNQKKQISKSIFSKKNPFDYQNNNIVGKITEVPTSAATPSEAQMMEERIKAFSKVIEQTKFCPKPYDRIAELRNENKRLNEVFNDGWVTSQQYCQLKEKNEELKQSINDLNAKISLIKKQLSQLKKKRKSKK</sequence>
<gene>
    <name evidence="2" type="ORF">M9Y10_002387</name>
</gene>
<proteinExistence type="predicted"/>
<keyword evidence="1" id="KW-0175">Coiled coil</keyword>
<dbReference type="Proteomes" id="UP001470230">
    <property type="component" value="Unassembled WGS sequence"/>
</dbReference>
<accession>A0ABR2L9R5</accession>
<evidence type="ECO:0000313" key="2">
    <source>
        <dbReference type="EMBL" id="KAK8900064.1"/>
    </source>
</evidence>
<feature type="coiled-coil region" evidence="1">
    <location>
        <begin position="246"/>
        <end position="273"/>
    </location>
</feature>